<evidence type="ECO:0000259" key="13">
    <source>
        <dbReference type="SMART" id="SM01389"/>
    </source>
</evidence>
<protein>
    <recommendedName>
        <fullName evidence="3 12">Transcription elongation factor SPT4</fullName>
    </recommendedName>
</protein>
<evidence type="ECO:0000256" key="5">
    <source>
        <dbReference type="ARBA" id="ARBA00022723"/>
    </source>
</evidence>
<dbReference type="EMBL" id="CAJNOT010000792">
    <property type="protein sequence ID" value="CAF1081718.1"/>
    <property type="molecule type" value="Genomic_DNA"/>
</dbReference>
<evidence type="ECO:0000256" key="1">
    <source>
        <dbReference type="ARBA" id="ARBA00004123"/>
    </source>
</evidence>
<dbReference type="GO" id="GO:0032044">
    <property type="term" value="C:DSIF complex"/>
    <property type="evidence" value="ECO:0007669"/>
    <property type="project" value="TreeGrafter"/>
</dbReference>
<evidence type="ECO:0000256" key="3">
    <source>
        <dbReference type="ARBA" id="ARBA00020182"/>
    </source>
</evidence>
<dbReference type="EMBL" id="CAJNOL010001508">
    <property type="protein sequence ID" value="CAF1372968.1"/>
    <property type="molecule type" value="Genomic_DNA"/>
</dbReference>
<dbReference type="PANTHER" id="PTHR12882:SF1">
    <property type="entry name" value="TRANSCRIPTION ELONGATION FACTOR SPT4"/>
    <property type="match status" value="1"/>
</dbReference>
<keyword evidence="11 12" id="KW-0539">Nucleus</keyword>
<evidence type="ECO:0000313" key="22">
    <source>
        <dbReference type="EMBL" id="CAF3893775.1"/>
    </source>
</evidence>
<evidence type="ECO:0000313" key="24">
    <source>
        <dbReference type="Proteomes" id="UP000663874"/>
    </source>
</evidence>
<dbReference type="GO" id="GO:0008270">
    <property type="term" value="F:zinc ion binding"/>
    <property type="evidence" value="ECO:0007669"/>
    <property type="project" value="UniProtKB-KW"/>
</dbReference>
<evidence type="ECO:0000313" key="17">
    <source>
        <dbReference type="EMBL" id="CAF1124279.1"/>
    </source>
</evidence>
<evidence type="ECO:0000256" key="9">
    <source>
        <dbReference type="ARBA" id="ARBA00023159"/>
    </source>
</evidence>
<keyword evidence="8" id="KW-0805">Transcription regulation</keyword>
<evidence type="ECO:0000313" key="15">
    <source>
        <dbReference type="EMBL" id="CAF1081718.1"/>
    </source>
</evidence>
<comment type="subcellular location">
    <subcellularLocation>
        <location evidence="1 12">Nucleus</location>
    </subcellularLocation>
</comment>
<dbReference type="GO" id="GO:0000993">
    <property type="term" value="F:RNA polymerase II complex binding"/>
    <property type="evidence" value="ECO:0007669"/>
    <property type="project" value="TreeGrafter"/>
</dbReference>
<dbReference type="EMBL" id="CAJNOL010001503">
    <property type="protein sequence ID" value="CAF1371929.1"/>
    <property type="molecule type" value="Genomic_DNA"/>
</dbReference>
<organism evidence="20 24">
    <name type="scientific">Rotaria sordida</name>
    <dbReference type="NCBI Taxonomy" id="392033"/>
    <lineage>
        <taxon>Eukaryota</taxon>
        <taxon>Metazoa</taxon>
        <taxon>Spiralia</taxon>
        <taxon>Gnathifera</taxon>
        <taxon>Rotifera</taxon>
        <taxon>Eurotatoria</taxon>
        <taxon>Bdelloidea</taxon>
        <taxon>Philodinida</taxon>
        <taxon>Philodinidae</taxon>
        <taxon>Rotaria</taxon>
    </lineage>
</organism>
<dbReference type="InterPro" id="IPR029040">
    <property type="entry name" value="RPABC4/Spt4"/>
</dbReference>
<dbReference type="EMBL" id="CAJNOH010000598">
    <property type="protein sequence ID" value="CAF1084904.1"/>
    <property type="molecule type" value="Genomic_DNA"/>
</dbReference>
<evidence type="ECO:0000256" key="6">
    <source>
        <dbReference type="ARBA" id="ARBA00022771"/>
    </source>
</evidence>
<dbReference type="GO" id="GO:0006355">
    <property type="term" value="P:regulation of DNA-templated transcription"/>
    <property type="evidence" value="ECO:0007669"/>
    <property type="project" value="InterPro"/>
</dbReference>
<comment type="caution">
    <text evidence="20">The sequence shown here is derived from an EMBL/GenBank/DDBJ whole genome shotgun (WGS) entry which is preliminary data.</text>
</comment>
<dbReference type="GO" id="GO:0140673">
    <property type="term" value="P:transcription elongation-coupled chromatin remodeling"/>
    <property type="evidence" value="ECO:0007669"/>
    <property type="project" value="InterPro"/>
</dbReference>
<dbReference type="Proteomes" id="UP000663854">
    <property type="component" value="Unassembled WGS sequence"/>
</dbReference>
<evidence type="ECO:0000256" key="10">
    <source>
        <dbReference type="ARBA" id="ARBA00023163"/>
    </source>
</evidence>
<gene>
    <name evidence="20" type="ORF">FNK824_LOCUS6296</name>
    <name evidence="22" type="ORF">JBS370_LOCUS20505</name>
    <name evidence="18" type="ORF">JXQ802_LOCUS33198</name>
    <name evidence="19" type="ORF">JXQ802_LOCUS33254</name>
    <name evidence="21" type="ORF">OTI717_LOCUS22029</name>
    <name evidence="16" type="ORF">PYM288_LOCUS18868</name>
    <name evidence="14" type="ORF">RFH988_LOCUS16382</name>
    <name evidence="17" type="ORF">SEV965_LOCUS17074</name>
    <name evidence="15" type="ORF">ZHD862_LOCUS16621</name>
</gene>
<keyword evidence="5" id="KW-0479">Metal-binding</keyword>
<dbReference type="Pfam" id="PF06093">
    <property type="entry name" value="Spt4"/>
    <property type="match status" value="1"/>
</dbReference>
<evidence type="ECO:0000313" key="18">
    <source>
        <dbReference type="EMBL" id="CAF1371929.1"/>
    </source>
</evidence>
<keyword evidence="6" id="KW-0863">Zinc-finger</keyword>
<dbReference type="Proteomes" id="UP000663864">
    <property type="component" value="Unassembled WGS sequence"/>
</dbReference>
<comment type="function">
    <text evidence="12">Component of the DRB sensitivity-inducing factor complex (DSIF complex), which regulates transcription elongation by RNA polymerase II.</text>
</comment>
<keyword evidence="10 12" id="KW-0804">Transcription</keyword>
<evidence type="ECO:0000313" key="14">
    <source>
        <dbReference type="EMBL" id="CAF1044238.1"/>
    </source>
</evidence>
<evidence type="ECO:0000313" key="23">
    <source>
        <dbReference type="Proteomes" id="UP000663870"/>
    </source>
</evidence>
<keyword evidence="4" id="KW-0678">Repressor</keyword>
<proteinExistence type="inferred from homology"/>
<dbReference type="Gene3D" id="3.30.40.210">
    <property type="match status" value="1"/>
</dbReference>
<dbReference type="InterPro" id="IPR038510">
    <property type="entry name" value="Spt4_sf"/>
</dbReference>
<evidence type="ECO:0000313" key="20">
    <source>
        <dbReference type="EMBL" id="CAF3656570.1"/>
    </source>
</evidence>
<evidence type="ECO:0000256" key="8">
    <source>
        <dbReference type="ARBA" id="ARBA00023015"/>
    </source>
</evidence>
<dbReference type="EMBL" id="CAJOBE010000541">
    <property type="protein sequence ID" value="CAF3656570.1"/>
    <property type="molecule type" value="Genomic_DNA"/>
</dbReference>
<dbReference type="SUPFAM" id="SSF63393">
    <property type="entry name" value="RNA polymerase subunits"/>
    <property type="match status" value="1"/>
</dbReference>
<dbReference type="PIRSF" id="PIRSF025023">
    <property type="entry name" value="Spt4"/>
    <property type="match status" value="1"/>
</dbReference>
<evidence type="ECO:0000313" key="19">
    <source>
        <dbReference type="EMBL" id="CAF1372968.1"/>
    </source>
</evidence>
<dbReference type="Proteomes" id="UP000663874">
    <property type="component" value="Unassembled WGS sequence"/>
</dbReference>
<evidence type="ECO:0000313" key="21">
    <source>
        <dbReference type="EMBL" id="CAF3867389.1"/>
    </source>
</evidence>
<dbReference type="InterPro" id="IPR022800">
    <property type="entry name" value="Spt4/RpoE2_Znf"/>
</dbReference>
<dbReference type="PANTHER" id="PTHR12882">
    <property type="entry name" value="SUPPRESSOR OF TY 4"/>
    <property type="match status" value="1"/>
</dbReference>
<dbReference type="EMBL" id="CAJOBD010002591">
    <property type="protein sequence ID" value="CAF3893775.1"/>
    <property type="molecule type" value="Genomic_DNA"/>
</dbReference>
<evidence type="ECO:0000256" key="7">
    <source>
        <dbReference type="ARBA" id="ARBA00022833"/>
    </source>
</evidence>
<dbReference type="Proteomes" id="UP000663836">
    <property type="component" value="Unassembled WGS sequence"/>
</dbReference>
<dbReference type="Proteomes" id="UP000663889">
    <property type="component" value="Unassembled WGS sequence"/>
</dbReference>
<evidence type="ECO:0000256" key="2">
    <source>
        <dbReference type="ARBA" id="ARBA00010464"/>
    </source>
</evidence>
<dbReference type="AlphaFoldDB" id="A0A818RFA2"/>
<dbReference type="InterPro" id="IPR009287">
    <property type="entry name" value="Spt4"/>
</dbReference>
<dbReference type="Proteomes" id="UP000663882">
    <property type="component" value="Unassembled WGS sequence"/>
</dbReference>
<dbReference type="EMBL" id="CAJOAX010003682">
    <property type="protein sequence ID" value="CAF3867389.1"/>
    <property type="molecule type" value="Genomic_DNA"/>
</dbReference>
<dbReference type="CDD" id="cd07973">
    <property type="entry name" value="Spt4"/>
    <property type="match status" value="1"/>
</dbReference>
<feature type="domain" description="Spt4/RpoE2 zinc finger" evidence="13">
    <location>
        <begin position="16"/>
        <end position="93"/>
    </location>
</feature>
<keyword evidence="7" id="KW-0862">Zinc</keyword>
<evidence type="ECO:0000313" key="16">
    <source>
        <dbReference type="EMBL" id="CAF1084904.1"/>
    </source>
</evidence>
<evidence type="ECO:0000256" key="4">
    <source>
        <dbReference type="ARBA" id="ARBA00022491"/>
    </source>
</evidence>
<evidence type="ECO:0000256" key="12">
    <source>
        <dbReference type="PIRNR" id="PIRNR025023"/>
    </source>
</evidence>
<name>A0A818RFA2_9BILA</name>
<reference evidence="20" key="1">
    <citation type="submission" date="2021-02" db="EMBL/GenBank/DDBJ databases">
        <authorList>
            <person name="Nowell W R."/>
        </authorList>
    </citation>
    <scope>NUCLEOTIDE SEQUENCE</scope>
</reference>
<dbReference type="EMBL" id="CAJNOU010000963">
    <property type="protein sequence ID" value="CAF1124279.1"/>
    <property type="molecule type" value="Genomic_DNA"/>
</dbReference>
<evidence type="ECO:0000256" key="11">
    <source>
        <dbReference type="ARBA" id="ARBA00023242"/>
    </source>
</evidence>
<dbReference type="EMBL" id="CAJNOO010000837">
    <property type="protein sequence ID" value="CAF1044238.1"/>
    <property type="molecule type" value="Genomic_DNA"/>
</dbReference>
<keyword evidence="23" id="KW-1185">Reference proteome</keyword>
<dbReference type="OrthoDB" id="248751at2759"/>
<accession>A0A818RFA2</accession>
<keyword evidence="9" id="KW-0010">Activator</keyword>
<dbReference type="FunFam" id="3.30.40.210:FF:000001">
    <property type="entry name" value="Transcription elongation factor SPT4"/>
    <property type="match status" value="1"/>
</dbReference>
<comment type="similarity">
    <text evidence="2 12">Belongs to the SPT4 family.</text>
</comment>
<sequence length="120" mass="13928">MADYRNRIVPHDLRNLRACLVCSLIKSFAKFEEDGCDNCEEFLPMKGNHDLVYECTSSNFEGMIALMHPEESWVAKWQRISHYVKGMYAVSVTGTLPRRIQRELAQNGRPYRSRDVSLKT</sequence>
<dbReference type="Proteomes" id="UP000663870">
    <property type="component" value="Unassembled WGS sequence"/>
</dbReference>
<dbReference type="Proteomes" id="UP000663823">
    <property type="component" value="Unassembled WGS sequence"/>
</dbReference>
<dbReference type="SMART" id="SM01389">
    <property type="entry name" value="Spt4"/>
    <property type="match status" value="1"/>
</dbReference>